<name>A0ABP8HF24_9BACT</name>
<evidence type="ECO:0000259" key="5">
    <source>
        <dbReference type="PROSITE" id="PS50977"/>
    </source>
</evidence>
<keyword evidence="2 4" id="KW-0238">DNA-binding</keyword>
<dbReference type="Pfam" id="PF13305">
    <property type="entry name" value="TetR_C_33"/>
    <property type="match status" value="1"/>
</dbReference>
<evidence type="ECO:0000256" key="2">
    <source>
        <dbReference type="ARBA" id="ARBA00023125"/>
    </source>
</evidence>
<proteinExistence type="predicted"/>
<dbReference type="Proteomes" id="UP001501725">
    <property type="component" value="Unassembled WGS sequence"/>
</dbReference>
<comment type="caution">
    <text evidence="6">The sequence shown here is derived from an EMBL/GenBank/DDBJ whole genome shotgun (WGS) entry which is preliminary data.</text>
</comment>
<dbReference type="PANTHER" id="PTHR30055">
    <property type="entry name" value="HTH-TYPE TRANSCRIPTIONAL REGULATOR RUTR"/>
    <property type="match status" value="1"/>
</dbReference>
<dbReference type="InterPro" id="IPR050109">
    <property type="entry name" value="HTH-type_TetR-like_transc_reg"/>
</dbReference>
<organism evidence="6 7">
    <name type="scientific">Flaviaesturariibacter amylovorans</name>
    <dbReference type="NCBI Taxonomy" id="1084520"/>
    <lineage>
        <taxon>Bacteria</taxon>
        <taxon>Pseudomonadati</taxon>
        <taxon>Bacteroidota</taxon>
        <taxon>Chitinophagia</taxon>
        <taxon>Chitinophagales</taxon>
        <taxon>Chitinophagaceae</taxon>
        <taxon>Flaviaestuariibacter</taxon>
    </lineage>
</organism>
<feature type="DNA-binding region" description="H-T-H motif" evidence="4">
    <location>
        <begin position="35"/>
        <end position="54"/>
    </location>
</feature>
<dbReference type="InterPro" id="IPR009057">
    <property type="entry name" value="Homeodomain-like_sf"/>
</dbReference>
<protein>
    <submittedName>
        <fullName evidence="6">TetR/AcrR family transcriptional regulator</fullName>
    </submittedName>
</protein>
<dbReference type="SUPFAM" id="SSF48498">
    <property type="entry name" value="Tetracyclin repressor-like, C-terminal domain"/>
    <property type="match status" value="1"/>
</dbReference>
<dbReference type="SUPFAM" id="SSF46689">
    <property type="entry name" value="Homeodomain-like"/>
    <property type="match status" value="1"/>
</dbReference>
<evidence type="ECO:0000313" key="7">
    <source>
        <dbReference type="Proteomes" id="UP001501725"/>
    </source>
</evidence>
<dbReference type="Gene3D" id="1.10.357.10">
    <property type="entry name" value="Tetracycline Repressor, domain 2"/>
    <property type="match status" value="1"/>
</dbReference>
<dbReference type="InterPro" id="IPR001647">
    <property type="entry name" value="HTH_TetR"/>
</dbReference>
<keyword evidence="1" id="KW-0805">Transcription regulation</keyword>
<feature type="domain" description="HTH tetR-type" evidence="5">
    <location>
        <begin position="12"/>
        <end position="72"/>
    </location>
</feature>
<evidence type="ECO:0000256" key="1">
    <source>
        <dbReference type="ARBA" id="ARBA00023015"/>
    </source>
</evidence>
<dbReference type="Pfam" id="PF00440">
    <property type="entry name" value="TetR_N"/>
    <property type="match status" value="1"/>
</dbReference>
<keyword evidence="7" id="KW-1185">Reference proteome</keyword>
<accession>A0ABP8HF24</accession>
<dbReference type="InterPro" id="IPR025996">
    <property type="entry name" value="MT1864/Rv1816-like_C"/>
</dbReference>
<reference evidence="7" key="1">
    <citation type="journal article" date="2019" name="Int. J. Syst. Evol. Microbiol.">
        <title>The Global Catalogue of Microorganisms (GCM) 10K type strain sequencing project: providing services to taxonomists for standard genome sequencing and annotation.</title>
        <authorList>
            <consortium name="The Broad Institute Genomics Platform"/>
            <consortium name="The Broad Institute Genome Sequencing Center for Infectious Disease"/>
            <person name="Wu L."/>
            <person name="Ma J."/>
        </authorList>
    </citation>
    <scope>NUCLEOTIDE SEQUENCE [LARGE SCALE GENOMIC DNA]</scope>
    <source>
        <strain evidence="7">JCM 17919</strain>
    </source>
</reference>
<evidence type="ECO:0000256" key="3">
    <source>
        <dbReference type="ARBA" id="ARBA00023163"/>
    </source>
</evidence>
<sequence>MTIAARKQREKEEMRQLILDAARRIFMEKGFAGASMRTIAEAIQYSAGTLYLYFKDKDEIFHALHEEGFVKMLEYMAPLAHVADPFERLKAMGHVYIDFARKNPDYYDLMFIMRAPMKCMEHEKWEEGDRTLGILKSVIRECQAAGRFPGKDVDGLAFTIWAGVHGIAALYVRNRVQAFEGVDPETLVDAGQRNFIEMLERA</sequence>
<dbReference type="PANTHER" id="PTHR30055:SF212">
    <property type="entry name" value="TETR-FAMILY FAMILY TRANSCRIPTIONAL REGULATOR"/>
    <property type="match status" value="1"/>
</dbReference>
<evidence type="ECO:0000313" key="6">
    <source>
        <dbReference type="EMBL" id="GAA4338391.1"/>
    </source>
</evidence>
<dbReference type="InterPro" id="IPR036271">
    <property type="entry name" value="Tet_transcr_reg_TetR-rel_C_sf"/>
</dbReference>
<gene>
    <name evidence="6" type="ORF">GCM10023184_34790</name>
</gene>
<dbReference type="RefSeq" id="WP_345257078.1">
    <property type="nucleotide sequence ID" value="NZ_BAABGY010000011.1"/>
</dbReference>
<dbReference type="EMBL" id="BAABGY010000011">
    <property type="protein sequence ID" value="GAA4338391.1"/>
    <property type="molecule type" value="Genomic_DNA"/>
</dbReference>
<dbReference type="PROSITE" id="PS50977">
    <property type="entry name" value="HTH_TETR_2"/>
    <property type="match status" value="1"/>
</dbReference>
<keyword evidence="3" id="KW-0804">Transcription</keyword>
<evidence type="ECO:0000256" key="4">
    <source>
        <dbReference type="PROSITE-ProRule" id="PRU00335"/>
    </source>
</evidence>
<dbReference type="PRINTS" id="PR00455">
    <property type="entry name" value="HTHTETR"/>
</dbReference>